<dbReference type="RefSeq" id="WP_011963670.1">
    <property type="nucleotide sequence ID" value="NC_009613.3"/>
</dbReference>
<sequence>MRLAAIYIFDHYLFEQPKTINFGSKYNYEILSDGTFCSIKREENLLFIPNFFADNTILNISAIVGTNGVGKTSILKEITQLFSNRYGSSSIIIFEDETDEMIIHNSNHNIKFLTKIKFKKVDVDLQTIYYSPFLDFKEQYSGIDLSFDKLLFTDLENLENVREGNERVIPMERLKQKNSKRIRNLKNSEYAESIAKIFDFPDDDLHRVTFTRYMIKADEKEVDFHNTPMDFRYFLNELFLKIRQESKDFNRSVKDEFERFELQKNLYKNYLLMDAFCLLVYLMELKNTFLSEGHFKSTSYDDQKKLIKKDTAFELLEFWLNNYEYSKGKPQPLPSNEVINLLYFVYEYLDTIKCDKFGHSQLFDWSNKNLFFDSENLDKLFLLDKALINKLPTYFYKTGTKDEVYYELLSNLSHFVNLEPSSRNLSSGEIAMLNLFSRIFDYFDNKLLHIQTEKKHAIYLLLLDEADLGFHPQWKKNFVTILVTFIKDFFTKIGSEVQIVFTTHDPLTLSDLPNYNIVYLDKDINGKSEIIKYDDLKRPKKSFAANITELLADSFFVKEGLIGKFASDKIDETIKWLNSKENKSDAEYHKRLIQNIDEPIIQRKLAEMYSEKMKENLSKELLQQEIEILTDRLNKLKSE</sequence>
<dbReference type="GO" id="GO:0006302">
    <property type="term" value="P:double-strand break repair"/>
    <property type="evidence" value="ECO:0007669"/>
    <property type="project" value="TreeGrafter"/>
</dbReference>
<dbReference type="HOGENOM" id="CLU_029328_0_0_10"/>
<gene>
    <name evidence="2" type="ordered locus">FP1557</name>
</gene>
<feature type="domain" description="Endonuclease GajA/Old nuclease/RecF-like AAA" evidence="1">
    <location>
        <begin position="59"/>
        <end position="506"/>
    </location>
</feature>
<dbReference type="Gene3D" id="3.40.50.300">
    <property type="entry name" value="P-loop containing nucleotide triphosphate hydrolases"/>
    <property type="match status" value="1"/>
</dbReference>
<evidence type="ECO:0000313" key="3">
    <source>
        <dbReference type="Proteomes" id="UP000006394"/>
    </source>
</evidence>
<dbReference type="KEGG" id="fps:FP1557"/>
<keyword evidence="3" id="KW-1185">Reference proteome</keyword>
<dbReference type="GO" id="GO:0000731">
    <property type="term" value="P:DNA synthesis involved in DNA repair"/>
    <property type="evidence" value="ECO:0007669"/>
    <property type="project" value="TreeGrafter"/>
</dbReference>
<dbReference type="Proteomes" id="UP000006394">
    <property type="component" value="Chromosome"/>
</dbReference>
<dbReference type="OrthoDB" id="997844at2"/>
<dbReference type="EnsemblBacteria" id="CAL43625">
    <property type="protein sequence ID" value="CAL43625"/>
    <property type="gene ID" value="FP1557"/>
</dbReference>
<evidence type="ECO:0000259" key="1">
    <source>
        <dbReference type="Pfam" id="PF13175"/>
    </source>
</evidence>
<evidence type="ECO:0000313" key="2">
    <source>
        <dbReference type="EMBL" id="CAL43625.1"/>
    </source>
</evidence>
<dbReference type="InterPro" id="IPR027417">
    <property type="entry name" value="P-loop_NTPase"/>
</dbReference>
<dbReference type="STRING" id="402612.FP1557"/>
<dbReference type="PATRIC" id="fig|402612.5.peg.1573"/>
<organism evidence="2 3">
    <name type="scientific">Flavobacterium psychrophilum (strain ATCC 49511 / DSM 21280 / CIP 103535 / JIP02/86)</name>
    <dbReference type="NCBI Taxonomy" id="402612"/>
    <lineage>
        <taxon>Bacteria</taxon>
        <taxon>Pseudomonadati</taxon>
        <taxon>Bacteroidota</taxon>
        <taxon>Flavobacteriia</taxon>
        <taxon>Flavobacteriales</taxon>
        <taxon>Flavobacteriaceae</taxon>
        <taxon>Flavobacterium</taxon>
    </lineage>
</organism>
<protein>
    <recommendedName>
        <fullName evidence="1">Endonuclease GajA/Old nuclease/RecF-like AAA domain-containing protein</fullName>
    </recommendedName>
</protein>
<dbReference type="PANTHER" id="PTHR32182">
    <property type="entry name" value="DNA REPLICATION AND REPAIR PROTEIN RECF"/>
    <property type="match status" value="1"/>
</dbReference>
<accession>A6GZV2</accession>
<dbReference type="eggNOG" id="COG3950">
    <property type="taxonomic scope" value="Bacteria"/>
</dbReference>
<proteinExistence type="predicted"/>
<dbReference type="SUPFAM" id="SSF52540">
    <property type="entry name" value="P-loop containing nucleoside triphosphate hydrolases"/>
    <property type="match status" value="1"/>
</dbReference>
<reference evidence="2 3" key="1">
    <citation type="journal article" date="2007" name="Nat. Biotechnol.">
        <title>Complete genome sequence of the fish pathogen Flavobacterium psychrophilum.</title>
        <authorList>
            <person name="Duchaud E."/>
            <person name="Boussaha M."/>
            <person name="Loux V."/>
            <person name="Bernardet J.F."/>
            <person name="Michel C."/>
            <person name="Kerouault B."/>
            <person name="Mondot S."/>
            <person name="Nicolas P."/>
            <person name="Bossy R."/>
            <person name="Caron C."/>
            <person name="Bessieres P."/>
            <person name="Gibrat J.F."/>
            <person name="Claverol S."/>
            <person name="Dumetz F."/>
            <person name="Le Henaff M."/>
            <person name="Benmansour A."/>
        </authorList>
    </citation>
    <scope>NUCLEOTIDE SEQUENCE [LARGE SCALE GENOMIC DNA]</scope>
    <source>
        <strain evidence="3">ATCC 49511 / DSM 21280 / CIP 103535 / JIP02/86</strain>
    </source>
</reference>
<dbReference type="PANTHER" id="PTHR32182:SF25">
    <property type="entry name" value="SLR1056 PROTEIN"/>
    <property type="match status" value="1"/>
</dbReference>
<dbReference type="Pfam" id="PF13175">
    <property type="entry name" value="AAA_15"/>
    <property type="match status" value="1"/>
</dbReference>
<name>A6GZV2_FLAPJ</name>
<dbReference type="InterPro" id="IPR041685">
    <property type="entry name" value="AAA_GajA/Old/RecF-like"/>
</dbReference>
<dbReference type="EMBL" id="AM398681">
    <property type="protein sequence ID" value="CAL43625.1"/>
    <property type="molecule type" value="Genomic_DNA"/>
</dbReference>
<dbReference type="GeneID" id="66552256"/>
<dbReference type="AlphaFoldDB" id="A6GZV2"/>